<evidence type="ECO:0000259" key="6">
    <source>
        <dbReference type="Pfam" id="PF01743"/>
    </source>
</evidence>
<dbReference type="VEuPathDB" id="FungiDB:jhhlp_003356"/>
<dbReference type="CDD" id="cd05398">
    <property type="entry name" value="NT_ClassII-CCAase"/>
    <property type="match status" value="1"/>
</dbReference>
<evidence type="ECO:0000313" key="8">
    <source>
        <dbReference type="EMBL" id="PKS11591.1"/>
    </source>
</evidence>
<evidence type="ECO:0000256" key="1">
    <source>
        <dbReference type="ARBA" id="ARBA00007265"/>
    </source>
</evidence>
<dbReference type="FunCoup" id="A0A2N3NGR2">
    <property type="interactions" value="119"/>
</dbReference>
<dbReference type="PANTHER" id="PTHR13734:SF5">
    <property type="entry name" value="CCA TRNA NUCLEOTIDYLTRANSFERASE, MITOCHONDRIAL"/>
    <property type="match status" value="1"/>
</dbReference>
<dbReference type="Pfam" id="PF01743">
    <property type="entry name" value="PolyA_pol"/>
    <property type="match status" value="1"/>
</dbReference>
<protein>
    <recommendedName>
        <fullName evidence="10">Poly A polymerase head domain-containing protein</fullName>
    </recommendedName>
</protein>
<proteinExistence type="inferred from homology"/>
<dbReference type="OrthoDB" id="445712at2759"/>
<keyword evidence="9" id="KW-1185">Reference proteome</keyword>
<dbReference type="InParanoid" id="A0A2N3NGR2"/>
<keyword evidence="3" id="KW-0547">Nucleotide-binding</keyword>
<dbReference type="InterPro" id="IPR002646">
    <property type="entry name" value="PolA_pol_head_dom"/>
</dbReference>
<dbReference type="GO" id="GO:0000166">
    <property type="term" value="F:nucleotide binding"/>
    <property type="evidence" value="ECO:0007669"/>
    <property type="project" value="UniProtKB-KW"/>
</dbReference>
<sequence>MKRKFSSYQEVDIIKHRTAMALPVQLTPNEERLKSLLLDVASSINATETDPSDACPSPPRAQPVCLRWAGGWVRDKILGIETHDIDVAINCMTGEDFGRRLSKFCHIPSVIEKHSITKADLGNLHTIKANPEKSKNLATATCRIFGADVDFVNLRKEVYSDHSRNPEIEFGTPLEDALRRDATVNALFYNLHTDQIEDFTSGIPDMKAQLIRTPLEPFQTFMDDPLRVLRLVRFASRLGFAIDDDVEKMMGDERVLKSFQAKISRERVGIEIEKMLKGNRPHASLDLIDRLGLYHSIFTDPSSVHMPRPDILSWRVAYHLLRDLQCDDAPGNSLYRRMIGSNSDAYLAWNLAAFTPWASVDGSQHPPKNKSKADPSQLIIRVAREGIKATNKLCTLLGASYRNRSNILHLKELVCSEDESSHQRDLFAMAIREWEACGGYWKLQVLYCILVEAMQELKTWPVSSDRGSKDFSLSMSVFSVNHDTGLCTFVSTWEKFFDHLTVLDVTDAPSIKPLVDGHLLARSLGVKPGKWMSNALDACLAWQFSHPEITDIDKVIEAVKTRRNEIGIPER</sequence>
<dbReference type="STRING" id="41688.A0A2N3NGR2"/>
<dbReference type="Pfam" id="PF12627">
    <property type="entry name" value="PolyA_pol_RNAbd"/>
    <property type="match status" value="1"/>
</dbReference>
<dbReference type="InterPro" id="IPR043519">
    <property type="entry name" value="NT_sf"/>
</dbReference>
<keyword evidence="4 5" id="KW-0694">RNA-binding</keyword>
<dbReference type="AlphaFoldDB" id="A0A2N3NGR2"/>
<keyword evidence="2 5" id="KW-0808">Transferase</keyword>
<dbReference type="Gene3D" id="3.30.460.10">
    <property type="entry name" value="Beta Polymerase, domain 2"/>
    <property type="match status" value="1"/>
</dbReference>
<feature type="domain" description="Poly A polymerase head" evidence="6">
    <location>
        <begin position="67"/>
        <end position="212"/>
    </location>
</feature>
<dbReference type="EMBL" id="NLAX01000008">
    <property type="protein sequence ID" value="PKS11591.1"/>
    <property type="molecule type" value="Genomic_DNA"/>
</dbReference>
<accession>A0A2N3NGR2</accession>
<comment type="caution">
    <text evidence="8">The sequence shown here is derived from an EMBL/GenBank/DDBJ whole genome shotgun (WGS) entry which is preliminary data.</text>
</comment>
<dbReference type="PANTHER" id="PTHR13734">
    <property type="entry name" value="TRNA-NUCLEOTIDYLTRANSFERASE"/>
    <property type="match status" value="1"/>
</dbReference>
<dbReference type="GO" id="GO:0052927">
    <property type="term" value="F:CC tRNA cytidylyltransferase activity"/>
    <property type="evidence" value="ECO:0007669"/>
    <property type="project" value="TreeGrafter"/>
</dbReference>
<evidence type="ECO:0008006" key="10">
    <source>
        <dbReference type="Google" id="ProtNLM"/>
    </source>
</evidence>
<dbReference type="SUPFAM" id="SSF81891">
    <property type="entry name" value="Poly A polymerase C-terminal region-like"/>
    <property type="match status" value="1"/>
</dbReference>
<dbReference type="GO" id="GO:0001680">
    <property type="term" value="P:tRNA 3'-terminal CCA addition"/>
    <property type="evidence" value="ECO:0007669"/>
    <property type="project" value="UniProtKB-ARBA"/>
</dbReference>
<evidence type="ECO:0000256" key="5">
    <source>
        <dbReference type="RuleBase" id="RU003953"/>
    </source>
</evidence>
<name>A0A2N3NGR2_9PEZI</name>
<dbReference type="GO" id="GO:0003723">
    <property type="term" value="F:RNA binding"/>
    <property type="evidence" value="ECO:0007669"/>
    <property type="project" value="UniProtKB-KW"/>
</dbReference>
<organism evidence="8 9">
    <name type="scientific">Lomentospora prolificans</name>
    <dbReference type="NCBI Taxonomy" id="41688"/>
    <lineage>
        <taxon>Eukaryota</taxon>
        <taxon>Fungi</taxon>
        <taxon>Dikarya</taxon>
        <taxon>Ascomycota</taxon>
        <taxon>Pezizomycotina</taxon>
        <taxon>Sordariomycetes</taxon>
        <taxon>Hypocreomycetidae</taxon>
        <taxon>Microascales</taxon>
        <taxon>Microascaceae</taxon>
        <taxon>Lomentospora</taxon>
    </lineage>
</organism>
<evidence type="ECO:0000256" key="4">
    <source>
        <dbReference type="ARBA" id="ARBA00022884"/>
    </source>
</evidence>
<dbReference type="Proteomes" id="UP000233524">
    <property type="component" value="Unassembled WGS sequence"/>
</dbReference>
<dbReference type="InterPro" id="IPR032828">
    <property type="entry name" value="PolyA_RNA-bd"/>
</dbReference>
<evidence type="ECO:0000256" key="3">
    <source>
        <dbReference type="ARBA" id="ARBA00022741"/>
    </source>
</evidence>
<dbReference type="Gene3D" id="1.10.3090.10">
    <property type="entry name" value="cca-adding enzyme, domain 2"/>
    <property type="match status" value="1"/>
</dbReference>
<evidence type="ECO:0000256" key="2">
    <source>
        <dbReference type="ARBA" id="ARBA00022679"/>
    </source>
</evidence>
<evidence type="ECO:0000313" key="9">
    <source>
        <dbReference type="Proteomes" id="UP000233524"/>
    </source>
</evidence>
<reference evidence="8 9" key="1">
    <citation type="journal article" date="2017" name="G3 (Bethesda)">
        <title>First Draft Genome Sequence of the Pathogenic Fungus Lomentospora prolificans (Formerly Scedosporium prolificans).</title>
        <authorList>
            <person name="Luo R."/>
            <person name="Zimin A."/>
            <person name="Workman R."/>
            <person name="Fan Y."/>
            <person name="Pertea G."/>
            <person name="Grossman N."/>
            <person name="Wear M.P."/>
            <person name="Jia B."/>
            <person name="Miller H."/>
            <person name="Casadevall A."/>
            <person name="Timp W."/>
            <person name="Zhang S.X."/>
            <person name="Salzberg S.L."/>
        </authorList>
    </citation>
    <scope>NUCLEOTIDE SEQUENCE [LARGE SCALE GENOMIC DNA]</scope>
    <source>
        <strain evidence="8 9">JHH-5317</strain>
    </source>
</reference>
<comment type="similarity">
    <text evidence="1 5">Belongs to the tRNA nucleotidyltransferase/poly(A) polymerase family.</text>
</comment>
<dbReference type="GO" id="GO:0052929">
    <property type="term" value="F:ATP:3'-cytidine-cytidine-tRNA adenylyltransferase activity"/>
    <property type="evidence" value="ECO:0007669"/>
    <property type="project" value="TreeGrafter"/>
</dbReference>
<gene>
    <name evidence="8" type="ORF">jhhlp_003356</name>
</gene>
<evidence type="ECO:0000259" key="7">
    <source>
        <dbReference type="Pfam" id="PF12627"/>
    </source>
</evidence>
<feature type="domain" description="tRNA nucleotidyltransferase/poly(A) polymerase RNA and SrmB- binding" evidence="7">
    <location>
        <begin position="239"/>
        <end position="298"/>
    </location>
</feature>
<dbReference type="SUPFAM" id="SSF81301">
    <property type="entry name" value="Nucleotidyltransferase"/>
    <property type="match status" value="1"/>
</dbReference>